<organism evidence="1 2">
    <name type="scientific">Paenibacillus lignilyticus</name>
    <dbReference type="NCBI Taxonomy" id="1172615"/>
    <lineage>
        <taxon>Bacteria</taxon>
        <taxon>Bacillati</taxon>
        <taxon>Bacillota</taxon>
        <taxon>Bacilli</taxon>
        <taxon>Bacillales</taxon>
        <taxon>Paenibacillaceae</taxon>
        <taxon>Paenibacillus</taxon>
    </lineage>
</organism>
<accession>A0ABS5CA75</accession>
<evidence type="ECO:0000313" key="2">
    <source>
        <dbReference type="Proteomes" id="UP000673394"/>
    </source>
</evidence>
<sequence>MKKKKTIRDIIYVSHMHPNNCFYSYGIEFHEFMIGVFPKPENLILLQHQFSNAQWNPRTRFDYVTREELDELIEDDVYGYGDFCWVDLAKEEDLDALSNDQIAELLFFGHLARPLHQVPKARFAYYAHDDGWFNKLYVTDLHDYEMLLANVIAEKLRKLTGRKFEAIPKDIATALLESTRDGLFIDLSKAIKDAAEYKIPLTAVGHFTDMDKIYGLRDGITEYNAWLVYSEKAWKLVK</sequence>
<gene>
    <name evidence="1" type="ORF">I8J30_09345</name>
</gene>
<comment type="caution">
    <text evidence="1">The sequence shown here is derived from an EMBL/GenBank/DDBJ whole genome shotgun (WGS) entry which is preliminary data.</text>
</comment>
<proteinExistence type="predicted"/>
<protein>
    <submittedName>
        <fullName evidence="1">Uncharacterized protein</fullName>
    </submittedName>
</protein>
<name>A0ABS5CA75_9BACL</name>
<evidence type="ECO:0000313" key="1">
    <source>
        <dbReference type="EMBL" id="MBP3962903.1"/>
    </source>
</evidence>
<dbReference type="EMBL" id="JAGKSP010000002">
    <property type="protein sequence ID" value="MBP3962903.1"/>
    <property type="molecule type" value="Genomic_DNA"/>
</dbReference>
<reference evidence="1 2" key="1">
    <citation type="submission" date="2021-04" db="EMBL/GenBank/DDBJ databases">
        <title>Paenibacillus sp. DLE-14 whole genome sequence.</title>
        <authorList>
            <person name="Ham Y.J."/>
        </authorList>
    </citation>
    <scope>NUCLEOTIDE SEQUENCE [LARGE SCALE GENOMIC DNA]</scope>
    <source>
        <strain evidence="1 2">DLE-14</strain>
    </source>
</reference>
<keyword evidence="2" id="KW-1185">Reference proteome</keyword>
<dbReference type="Proteomes" id="UP000673394">
    <property type="component" value="Unassembled WGS sequence"/>
</dbReference>
<dbReference type="RefSeq" id="WP_210657434.1">
    <property type="nucleotide sequence ID" value="NZ_JAGKSP010000002.1"/>
</dbReference>